<evidence type="ECO:0000313" key="3">
    <source>
        <dbReference type="Proteomes" id="UP000737171"/>
    </source>
</evidence>
<feature type="signal peptide" evidence="1">
    <location>
        <begin position="1"/>
        <end position="19"/>
    </location>
</feature>
<evidence type="ECO:0000256" key="1">
    <source>
        <dbReference type="SAM" id="SignalP"/>
    </source>
</evidence>
<name>A0ABX2ENU1_9BURK</name>
<reference evidence="2 3" key="1">
    <citation type="submission" date="2020-05" db="EMBL/GenBank/DDBJ databases">
        <title>Aquincola sp. isolate from soil.</title>
        <authorList>
            <person name="Han J."/>
            <person name="Kim D.-U."/>
        </authorList>
    </citation>
    <scope>NUCLEOTIDE SEQUENCE [LARGE SCALE GENOMIC DNA]</scope>
    <source>
        <strain evidence="2 3">S2</strain>
    </source>
</reference>
<accession>A0ABX2ENU1</accession>
<keyword evidence="3" id="KW-1185">Reference proteome</keyword>
<organism evidence="2 3">
    <name type="scientific">Pseudaquabacterium terrae</name>
    <dbReference type="NCBI Taxonomy" id="2732868"/>
    <lineage>
        <taxon>Bacteria</taxon>
        <taxon>Pseudomonadati</taxon>
        <taxon>Pseudomonadota</taxon>
        <taxon>Betaproteobacteria</taxon>
        <taxon>Burkholderiales</taxon>
        <taxon>Sphaerotilaceae</taxon>
        <taxon>Pseudaquabacterium</taxon>
    </lineage>
</organism>
<feature type="chain" id="PRO_5047347570" evidence="1">
    <location>
        <begin position="20"/>
        <end position="343"/>
    </location>
</feature>
<sequence length="343" mass="37499">MIKLVLVLSALTVGRSAQATDPPRWIPRLVQLAPTGDHFLVTLCWNRLYCRPWKFSTAERHWERIYIRDEVAEASYDSATYSKDQGTIATSRQLCPEGACDYLSSELVLIDTATGTQRTIKTSLPAFLPTIGADGQLFYWGLRSAAQQVSKGTTPYPRRIRPAVIAAHDVFVYDQRSQADTRIIEAKAQLPLAPPKLLADGRRVVVAANQIRGTVLSADRPITPWVGYNEYSTLSAILGDVRSGEMTSLEPREGPARLLLDIGCRDSFGLIGESGVLVVHNMATTGRRIVVGGKPFGPLSGLGIWKHAAFNPSCDAALAVIGVTLLWVRTNESDSADRITLPD</sequence>
<dbReference type="EMBL" id="JABRWJ010000008">
    <property type="protein sequence ID" value="NRF70352.1"/>
    <property type="molecule type" value="Genomic_DNA"/>
</dbReference>
<gene>
    <name evidence="2" type="ORF">HLB44_25410</name>
</gene>
<protein>
    <submittedName>
        <fullName evidence="2">Uncharacterized protein</fullName>
    </submittedName>
</protein>
<dbReference type="SUPFAM" id="SSF69304">
    <property type="entry name" value="Tricorn protease N-terminal domain"/>
    <property type="match status" value="1"/>
</dbReference>
<keyword evidence="1" id="KW-0732">Signal</keyword>
<comment type="caution">
    <text evidence="2">The sequence shown here is derived from an EMBL/GenBank/DDBJ whole genome shotgun (WGS) entry which is preliminary data.</text>
</comment>
<evidence type="ECO:0000313" key="2">
    <source>
        <dbReference type="EMBL" id="NRF70352.1"/>
    </source>
</evidence>
<dbReference type="Proteomes" id="UP000737171">
    <property type="component" value="Unassembled WGS sequence"/>
</dbReference>
<proteinExistence type="predicted"/>